<evidence type="ECO:0000256" key="1">
    <source>
        <dbReference type="ARBA" id="ARBA00022729"/>
    </source>
</evidence>
<feature type="chain" id="PRO_5046204075" evidence="2">
    <location>
        <begin position="20"/>
        <end position="608"/>
    </location>
</feature>
<protein>
    <submittedName>
        <fullName evidence="4">T9SS type A sorting domain-containing protein</fullName>
    </submittedName>
</protein>
<evidence type="ECO:0000259" key="3">
    <source>
        <dbReference type="Pfam" id="PF18962"/>
    </source>
</evidence>
<dbReference type="EMBL" id="JBHTIV010000005">
    <property type="protein sequence ID" value="MFD0931437.1"/>
    <property type="molecule type" value="Genomic_DNA"/>
</dbReference>
<reference evidence="5" key="1">
    <citation type="journal article" date="2019" name="Int. J. Syst. Evol. Microbiol.">
        <title>The Global Catalogue of Microorganisms (GCM) 10K type strain sequencing project: providing services to taxonomists for standard genome sequencing and annotation.</title>
        <authorList>
            <consortium name="The Broad Institute Genomics Platform"/>
            <consortium name="The Broad Institute Genome Sequencing Center for Infectious Disease"/>
            <person name="Wu L."/>
            <person name="Ma J."/>
        </authorList>
    </citation>
    <scope>NUCLEOTIDE SEQUENCE [LARGE SCALE GENOMIC DNA]</scope>
    <source>
        <strain evidence="5">CCUG 56752</strain>
    </source>
</reference>
<dbReference type="NCBIfam" id="TIGR04183">
    <property type="entry name" value="Por_Secre_tail"/>
    <property type="match status" value="1"/>
</dbReference>
<keyword evidence="1 2" id="KW-0732">Signal</keyword>
<organism evidence="4 5">
    <name type="scientific">Psychroflexus salinarum</name>
    <dbReference type="NCBI Taxonomy" id="546024"/>
    <lineage>
        <taxon>Bacteria</taxon>
        <taxon>Pseudomonadati</taxon>
        <taxon>Bacteroidota</taxon>
        <taxon>Flavobacteriia</taxon>
        <taxon>Flavobacteriales</taxon>
        <taxon>Flavobacteriaceae</taxon>
        <taxon>Psychroflexus</taxon>
    </lineage>
</organism>
<dbReference type="RefSeq" id="WP_379656773.1">
    <property type="nucleotide sequence ID" value="NZ_JBHTIV010000005.1"/>
</dbReference>
<accession>A0ABW3GSK0</accession>
<comment type="caution">
    <text evidence="4">The sequence shown here is derived from an EMBL/GenBank/DDBJ whole genome shotgun (WGS) entry which is preliminary data.</text>
</comment>
<gene>
    <name evidence="4" type="ORF">ACFQ0R_02380</name>
</gene>
<dbReference type="Proteomes" id="UP001597049">
    <property type="component" value="Unassembled WGS sequence"/>
</dbReference>
<feature type="signal peptide" evidence="2">
    <location>
        <begin position="1"/>
        <end position="19"/>
    </location>
</feature>
<evidence type="ECO:0000313" key="4">
    <source>
        <dbReference type="EMBL" id="MFD0931437.1"/>
    </source>
</evidence>
<feature type="domain" description="Secretion system C-terminal sorting" evidence="3">
    <location>
        <begin position="532"/>
        <end position="598"/>
    </location>
</feature>
<sequence length="608" mass="66817">MKNTILLLIFTFISNSLLSQVFVSEGTSLNLKNGVDFSLTGNFENNGKVAGTGFLNISGGKSQSISGNGVLENLSVNKSGGQVEVTTGNQDIIKIFVIHSGSLIPNGKLTLKSSDTLTAQIGQNTGGFITGDFIIERYIPKSNRAYRYFSSPVSTSESILMNLQEGQNNQGTNYPADNINDKPGFGTHITGSTTGADGFDATLTGNPSMFSWDAAPQSWSSIGNTDIKTLEKGEPFALLIRGSRAASLNSNTAIGPATTLRLTGNPTILDFTKQVDLIEDNSFVLLGNPYHAAIDANLVLQNNTGLNNNFIYVYDPTLNTQGGYATVELTGGTNQQDSDANQFIQPWQSVFVEVTNIGATTLNLSFSESNKDVSQPQVATFSTPTRINLKLQSENKTIDAVSLKLEHGANSEVDGKDAKKFWNYDENISIYSQERYLSIEERAFPQSLDTVMLHTYQKRKDNYKLILNSSNLSQTEIVLKDFYLDKEYTLEPNQDLIIDYQVAEGEPDLRFGFIIGAETLNTEEFTSKNFQVYPNPAKDVLNIEILNSSYQNLKFEIYSLLGQKVAEADFKNQNKVSNFDISSFPTGVYLVVITDNKSLKETLKFVKI</sequence>
<dbReference type="InterPro" id="IPR026444">
    <property type="entry name" value="Secre_tail"/>
</dbReference>
<proteinExistence type="predicted"/>
<evidence type="ECO:0000256" key="2">
    <source>
        <dbReference type="SAM" id="SignalP"/>
    </source>
</evidence>
<evidence type="ECO:0000313" key="5">
    <source>
        <dbReference type="Proteomes" id="UP001597049"/>
    </source>
</evidence>
<name>A0ABW3GSK0_9FLAO</name>
<dbReference type="Pfam" id="PF18962">
    <property type="entry name" value="Por_Secre_tail"/>
    <property type="match status" value="1"/>
</dbReference>
<keyword evidence="5" id="KW-1185">Reference proteome</keyword>